<feature type="compositionally biased region" description="Acidic residues" evidence="1">
    <location>
        <begin position="304"/>
        <end position="316"/>
    </location>
</feature>
<evidence type="ECO:0000313" key="2">
    <source>
        <dbReference type="EMBL" id="ARS88869.1"/>
    </source>
</evidence>
<accession>A0A2Z2HPC7</accession>
<feature type="compositionally biased region" description="Acidic residues" evidence="1">
    <location>
        <begin position="332"/>
        <end position="348"/>
    </location>
</feature>
<evidence type="ECO:0008006" key="4">
    <source>
        <dbReference type="Google" id="ProtNLM"/>
    </source>
</evidence>
<reference evidence="3" key="1">
    <citation type="submission" date="2017-02" db="EMBL/GenBank/DDBJ databases">
        <title>Natronthermophilus aegyptiacus gen. nov.,sp. nov., an aerobic, extremely halophilic alkalithermophilic archaeon isolated from the athalassohaline Wadi An Natrun, Egypt.</title>
        <authorList>
            <person name="Zhao B."/>
        </authorList>
    </citation>
    <scope>NUCLEOTIDE SEQUENCE [LARGE SCALE GENOMIC DNA]</scope>
    <source>
        <strain evidence="3">JW/NM-HA 15</strain>
    </source>
</reference>
<feature type="compositionally biased region" description="Low complexity" evidence="1">
    <location>
        <begin position="286"/>
        <end position="300"/>
    </location>
</feature>
<dbReference type="OrthoDB" id="330911at2157"/>
<dbReference type="EMBL" id="CP019893">
    <property type="protein sequence ID" value="ARS88869.1"/>
    <property type="molecule type" value="Genomic_DNA"/>
</dbReference>
<feature type="compositionally biased region" description="Low complexity" evidence="1">
    <location>
        <begin position="240"/>
        <end position="252"/>
    </location>
</feature>
<evidence type="ECO:0000256" key="1">
    <source>
        <dbReference type="SAM" id="MobiDB-lite"/>
    </source>
</evidence>
<dbReference type="AlphaFoldDB" id="A0A2Z2HPC7"/>
<dbReference type="RefSeq" id="WP_086887254.1">
    <property type="nucleotide sequence ID" value="NZ_CP019893.1"/>
</dbReference>
<feature type="region of interest" description="Disordered" evidence="1">
    <location>
        <begin position="396"/>
        <end position="417"/>
    </location>
</feature>
<dbReference type="KEGG" id="naj:B1756_03270"/>
<organism evidence="2 3">
    <name type="scientific">Natrarchaeobaculum aegyptiacum</name>
    <dbReference type="NCBI Taxonomy" id="745377"/>
    <lineage>
        <taxon>Archaea</taxon>
        <taxon>Methanobacteriati</taxon>
        <taxon>Methanobacteriota</taxon>
        <taxon>Stenosarchaea group</taxon>
        <taxon>Halobacteria</taxon>
        <taxon>Halobacteriales</taxon>
        <taxon>Natrialbaceae</taxon>
        <taxon>Natrarchaeobaculum</taxon>
    </lineage>
</organism>
<gene>
    <name evidence="2" type="ORF">B1756_03270</name>
</gene>
<dbReference type="GeneID" id="32893067"/>
<proteinExistence type="predicted"/>
<keyword evidence="3" id="KW-1185">Reference proteome</keyword>
<feature type="compositionally biased region" description="Low complexity" evidence="1">
    <location>
        <begin position="261"/>
        <end position="276"/>
    </location>
</feature>
<evidence type="ECO:0000313" key="3">
    <source>
        <dbReference type="Proteomes" id="UP000250088"/>
    </source>
</evidence>
<name>A0A2Z2HPC7_9EURY</name>
<sequence length="463" mass="48573">MTGLDLSSYVSRSRALCAASPPASVHETRTLLVDPLLETLDWDVHAPSTRADVSVDDCALEYVLPVDGVPALFVAVDPYDESLAEERGLALLEAMRWSDVDRAIYTNGRSFLFLAGTSETDRFACRLSELPERTTDVVDFTRSALAAHLADRGRSAVARTLALERRDLVASIVEQVSTRVDHRTDASTFVGPTERFVDQLIVSFASDHPALESGSGDAPRDVTFEFVDASAGGDESPVTEPGASSAPNAAGPEADHRSEQDAPSAADADSSDLPASRWTTAGEQPASNRSSADSGASAASPPTEDAESSPETDGEPGEPVKSNRPAGRDGAGDSDGDSTDGGDSADDGEYVVRFFNDRGSIGAIGGSSSAGGLVYATEYLLGHGLKGVSLPWGPDEGPTVLNDDPTRADGSPMVNPTQLSNGWYLELGGDRDDHRARVEQLASRAGLRAMVTGDWESDGDADG</sequence>
<protein>
    <recommendedName>
        <fullName evidence="4">Type I restriction enzyme R protein N-terminal domain-containing protein</fullName>
    </recommendedName>
</protein>
<feature type="region of interest" description="Disordered" evidence="1">
    <location>
        <begin position="230"/>
        <end position="348"/>
    </location>
</feature>
<dbReference type="Proteomes" id="UP000250088">
    <property type="component" value="Chromosome"/>
</dbReference>